<protein>
    <submittedName>
        <fullName evidence="2">Uncharacterized protein</fullName>
    </submittedName>
</protein>
<evidence type="ECO:0000256" key="1">
    <source>
        <dbReference type="SAM" id="Coils"/>
    </source>
</evidence>
<keyword evidence="1" id="KW-0175">Coiled coil</keyword>
<evidence type="ECO:0000313" key="2">
    <source>
        <dbReference type="EMBL" id="ETO09051.1"/>
    </source>
</evidence>
<dbReference type="AlphaFoldDB" id="X6M5X6"/>
<feature type="coiled-coil region" evidence="1">
    <location>
        <begin position="98"/>
        <end position="129"/>
    </location>
</feature>
<name>X6M5X6_RETFI</name>
<evidence type="ECO:0000313" key="3">
    <source>
        <dbReference type="Proteomes" id="UP000023152"/>
    </source>
</evidence>
<dbReference type="EMBL" id="ASPP01024400">
    <property type="protein sequence ID" value="ETO09051.1"/>
    <property type="molecule type" value="Genomic_DNA"/>
</dbReference>
<keyword evidence="3" id="KW-1185">Reference proteome</keyword>
<sequence length="179" mass="21114">MFPENKKMKDSQSSFELNIVRPLSLKKRAGKPKRNIFPFWLLLQRVDQVYLIVEEEENDNELNSNSISKSHLDKSCNLIPIKHIIPLEIVMSEQIETLQNMKLQIMENKKQIKKMKENDNKQIEELNVNSFIFQIVLKKKQQKQMNNVKADVLKKDKQIIGLTNDIQQLKTKINQLLMI</sequence>
<comment type="caution">
    <text evidence="2">The sequence shown here is derived from an EMBL/GenBank/DDBJ whole genome shotgun (WGS) entry which is preliminary data.</text>
</comment>
<organism evidence="2 3">
    <name type="scientific">Reticulomyxa filosa</name>
    <dbReference type="NCBI Taxonomy" id="46433"/>
    <lineage>
        <taxon>Eukaryota</taxon>
        <taxon>Sar</taxon>
        <taxon>Rhizaria</taxon>
        <taxon>Retaria</taxon>
        <taxon>Foraminifera</taxon>
        <taxon>Monothalamids</taxon>
        <taxon>Reticulomyxidae</taxon>
        <taxon>Reticulomyxa</taxon>
    </lineage>
</organism>
<gene>
    <name evidence="2" type="ORF">RFI_28336</name>
</gene>
<accession>X6M5X6</accession>
<proteinExistence type="predicted"/>
<dbReference type="Proteomes" id="UP000023152">
    <property type="component" value="Unassembled WGS sequence"/>
</dbReference>
<reference evidence="2 3" key="1">
    <citation type="journal article" date="2013" name="Curr. Biol.">
        <title>The Genome of the Foraminiferan Reticulomyxa filosa.</title>
        <authorList>
            <person name="Glockner G."/>
            <person name="Hulsmann N."/>
            <person name="Schleicher M."/>
            <person name="Noegel A.A."/>
            <person name="Eichinger L."/>
            <person name="Gallinger C."/>
            <person name="Pawlowski J."/>
            <person name="Sierra R."/>
            <person name="Euteneuer U."/>
            <person name="Pillet L."/>
            <person name="Moustafa A."/>
            <person name="Platzer M."/>
            <person name="Groth M."/>
            <person name="Szafranski K."/>
            <person name="Schliwa M."/>
        </authorList>
    </citation>
    <scope>NUCLEOTIDE SEQUENCE [LARGE SCALE GENOMIC DNA]</scope>
</reference>